<dbReference type="PROSITE" id="PS51459">
    <property type="entry name" value="FIDO"/>
    <property type="match status" value="1"/>
</dbReference>
<dbReference type="SUPFAM" id="SSF140931">
    <property type="entry name" value="Fic-like"/>
    <property type="match status" value="1"/>
</dbReference>
<dbReference type="Gene3D" id="1.10.3290.10">
    <property type="entry name" value="Fido-like domain"/>
    <property type="match status" value="1"/>
</dbReference>
<dbReference type="GO" id="GO:0005524">
    <property type="term" value="F:ATP binding"/>
    <property type="evidence" value="ECO:0007669"/>
    <property type="project" value="UniProtKB-KW"/>
</dbReference>
<evidence type="ECO:0000313" key="4">
    <source>
        <dbReference type="EMBL" id="MBG6121801.1"/>
    </source>
</evidence>
<name>A0A931GVW7_9CORY</name>
<proteinExistence type="predicted"/>
<dbReference type="InterPro" id="IPR036597">
    <property type="entry name" value="Fido-like_dom_sf"/>
</dbReference>
<dbReference type="Pfam" id="PF02661">
    <property type="entry name" value="Fic"/>
    <property type="match status" value="1"/>
</dbReference>
<feature type="domain" description="Fido" evidence="3">
    <location>
        <begin position="133"/>
        <end position="280"/>
    </location>
</feature>
<keyword evidence="2" id="KW-0067">ATP-binding</keyword>
<dbReference type="EMBL" id="JADOUE010000001">
    <property type="protein sequence ID" value="MBG6121801.1"/>
    <property type="molecule type" value="Genomic_DNA"/>
</dbReference>
<dbReference type="Proteomes" id="UP000658613">
    <property type="component" value="Unassembled WGS sequence"/>
</dbReference>
<dbReference type="AlphaFoldDB" id="A0A931GVW7"/>
<evidence type="ECO:0000256" key="2">
    <source>
        <dbReference type="PIRSR" id="PIRSR640198-2"/>
    </source>
</evidence>
<dbReference type="InterPro" id="IPR003812">
    <property type="entry name" value="Fido"/>
</dbReference>
<evidence type="ECO:0000259" key="3">
    <source>
        <dbReference type="PROSITE" id="PS51459"/>
    </source>
</evidence>
<gene>
    <name evidence="4" type="ORF">IW254_000770</name>
</gene>
<dbReference type="PANTHER" id="PTHR13504">
    <property type="entry name" value="FIDO DOMAIN-CONTAINING PROTEIN DDB_G0283145"/>
    <property type="match status" value="1"/>
</dbReference>
<accession>A0A931GVW7</accession>
<dbReference type="PANTHER" id="PTHR13504:SF38">
    <property type="entry name" value="FIDO DOMAIN-CONTAINING PROTEIN"/>
    <property type="match status" value="1"/>
</dbReference>
<protein>
    <submittedName>
        <fullName evidence="4">Fic family protein</fullName>
    </submittedName>
</protein>
<sequence length="348" mass="38365">MTWPKIGYETLPWFTAGQMSNRARSKAPVTYDSALVPHIAHCHVDLPRELHNRINEVTEKLALFDDRLARKKHHRLLSYVEAIASSRIEGIVASPRKVFESELTGTYFGNAGLVAAHQRQIDSAIRGTVKVDFRHDDLRYLHRILMEGSASAVAGKLREDPVWIGGSDSYPVEADYVAPHPRHVAALICDFLAFLRRTDIPPLPHAAIAHAQFEKIHPFADGNGRTGRTLVHIVINQRGVTRSLVAPISIALVHNQDEYFGALDSYAEGDIIPIIELFADAVEDAIQAVRCGFLVPVFRRPGTAGFRVVGTGGRADGVGPAVCFIRPVLLGWWPCACRSLRCGFGGRC</sequence>
<reference evidence="4" key="1">
    <citation type="submission" date="2020-11" db="EMBL/GenBank/DDBJ databases">
        <title>Sequencing the genomes of 1000 actinobacteria strains.</title>
        <authorList>
            <person name="Klenk H.-P."/>
        </authorList>
    </citation>
    <scope>NUCLEOTIDE SEQUENCE</scope>
    <source>
        <strain evidence="4">DSM 45632</strain>
    </source>
</reference>
<keyword evidence="2" id="KW-0547">Nucleotide-binding</keyword>
<dbReference type="InterPro" id="IPR040198">
    <property type="entry name" value="Fido_containing"/>
</dbReference>
<evidence type="ECO:0000313" key="5">
    <source>
        <dbReference type="Proteomes" id="UP000658613"/>
    </source>
</evidence>
<feature type="binding site" evidence="2">
    <location>
        <begin position="221"/>
        <end position="228"/>
    </location>
    <ligand>
        <name>ATP</name>
        <dbReference type="ChEBI" id="CHEBI:30616"/>
    </ligand>
</feature>
<keyword evidence="5" id="KW-1185">Reference proteome</keyword>
<organism evidence="4 5">
    <name type="scientific">Corynebacterium aquatimens</name>
    <dbReference type="NCBI Taxonomy" id="1190508"/>
    <lineage>
        <taxon>Bacteria</taxon>
        <taxon>Bacillati</taxon>
        <taxon>Actinomycetota</taxon>
        <taxon>Actinomycetes</taxon>
        <taxon>Mycobacteriales</taxon>
        <taxon>Corynebacteriaceae</taxon>
        <taxon>Corynebacterium</taxon>
    </lineage>
</organism>
<comment type="caution">
    <text evidence="4">The sequence shown here is derived from an EMBL/GenBank/DDBJ whole genome shotgun (WGS) entry which is preliminary data.</text>
</comment>
<evidence type="ECO:0000256" key="1">
    <source>
        <dbReference type="PIRSR" id="PIRSR640198-1"/>
    </source>
</evidence>
<feature type="active site" evidence="1">
    <location>
        <position position="217"/>
    </location>
</feature>